<comment type="caution">
    <text evidence="8">The sequence shown here is derived from an EMBL/GenBank/DDBJ whole genome shotgun (WGS) entry which is preliminary data.</text>
</comment>
<dbReference type="OrthoDB" id="9807568at2"/>
<dbReference type="AlphaFoldDB" id="A0A5C6S985"/>
<feature type="transmembrane region" description="Helical" evidence="6">
    <location>
        <begin position="26"/>
        <end position="44"/>
    </location>
</feature>
<feature type="transmembrane region" description="Helical" evidence="6">
    <location>
        <begin position="97"/>
        <end position="125"/>
    </location>
</feature>
<dbReference type="GO" id="GO:0015990">
    <property type="term" value="P:electron transport coupled proton transport"/>
    <property type="evidence" value="ECO:0007669"/>
    <property type="project" value="TreeGrafter"/>
</dbReference>
<comment type="subcellular location">
    <subcellularLocation>
        <location evidence="1">Endomembrane system</location>
        <topology evidence="1">Multi-pass membrane protein</topology>
    </subcellularLocation>
    <subcellularLocation>
        <location evidence="5">Membrane</location>
        <topology evidence="5">Multi-pass membrane protein</topology>
    </subcellularLocation>
</comment>
<dbReference type="GO" id="GO:0042773">
    <property type="term" value="P:ATP synthesis coupled electron transport"/>
    <property type="evidence" value="ECO:0007669"/>
    <property type="project" value="InterPro"/>
</dbReference>
<keyword evidence="9" id="KW-1185">Reference proteome</keyword>
<dbReference type="InterPro" id="IPR003945">
    <property type="entry name" value="NU5C-like"/>
</dbReference>
<dbReference type="GO" id="GO:0016020">
    <property type="term" value="C:membrane"/>
    <property type="evidence" value="ECO:0007669"/>
    <property type="project" value="UniProtKB-SubCell"/>
</dbReference>
<reference evidence="8 9" key="1">
    <citation type="submission" date="2019-08" db="EMBL/GenBank/DDBJ databases">
        <title>Genome of Phaeodactylibacter luteus.</title>
        <authorList>
            <person name="Bowman J.P."/>
        </authorList>
    </citation>
    <scope>NUCLEOTIDE SEQUENCE [LARGE SCALE GENOMIC DNA]</scope>
    <source>
        <strain evidence="8 9">KCTC 42180</strain>
    </source>
</reference>
<dbReference type="GO" id="GO:0003954">
    <property type="term" value="F:NADH dehydrogenase activity"/>
    <property type="evidence" value="ECO:0007669"/>
    <property type="project" value="TreeGrafter"/>
</dbReference>
<feature type="transmembrane region" description="Helical" evidence="6">
    <location>
        <begin position="339"/>
        <end position="358"/>
    </location>
</feature>
<dbReference type="EMBL" id="VOOR01000001">
    <property type="protein sequence ID" value="TXB70144.1"/>
    <property type="molecule type" value="Genomic_DNA"/>
</dbReference>
<evidence type="ECO:0000256" key="6">
    <source>
        <dbReference type="SAM" id="Phobius"/>
    </source>
</evidence>
<feature type="transmembrane region" description="Helical" evidence="6">
    <location>
        <begin position="217"/>
        <end position="236"/>
    </location>
</feature>
<evidence type="ECO:0000313" key="9">
    <source>
        <dbReference type="Proteomes" id="UP000321580"/>
    </source>
</evidence>
<dbReference type="PANTHER" id="PTHR42829:SF1">
    <property type="entry name" value="INORGANIC CARBON TRANSPORTER SUBUNIT DABB-RELATED"/>
    <property type="match status" value="1"/>
</dbReference>
<name>A0A5C6S985_9BACT</name>
<dbReference type="Pfam" id="PF00361">
    <property type="entry name" value="Proton_antipo_M"/>
    <property type="match status" value="1"/>
</dbReference>
<dbReference type="PANTHER" id="PTHR42829">
    <property type="entry name" value="NADH-UBIQUINONE OXIDOREDUCTASE CHAIN 5"/>
    <property type="match status" value="1"/>
</dbReference>
<feature type="transmembrane region" description="Helical" evidence="6">
    <location>
        <begin position="433"/>
        <end position="450"/>
    </location>
</feature>
<feature type="transmembrane region" description="Helical" evidence="6">
    <location>
        <begin position="248"/>
        <end position="269"/>
    </location>
</feature>
<dbReference type="GO" id="GO:0008137">
    <property type="term" value="F:NADH dehydrogenase (ubiquinone) activity"/>
    <property type="evidence" value="ECO:0007669"/>
    <property type="project" value="InterPro"/>
</dbReference>
<keyword evidence="3 6" id="KW-1133">Transmembrane helix</keyword>
<feature type="domain" description="NADH:quinone oxidoreductase/Mrp antiporter transmembrane" evidence="7">
    <location>
        <begin position="109"/>
        <end position="324"/>
    </location>
</feature>
<evidence type="ECO:0000256" key="2">
    <source>
        <dbReference type="ARBA" id="ARBA00022692"/>
    </source>
</evidence>
<evidence type="ECO:0000256" key="3">
    <source>
        <dbReference type="ARBA" id="ARBA00022989"/>
    </source>
</evidence>
<sequence>MLLISIGLTALATALCSTPAKKAERLAVVLTALGLLPSLAGVLLPANGQAAYGVGFYPHTHFMAFVIGLVSLMVQGYSLRHFDGWRHQRRAFQLLNSLTLCLLVYATADHLLLMGGGLLLSNILLARLMSLNQKWKAAEQSAWMALSYTGAGSALFVLASLLTWQAYGHFSLEALGQSVPFTATSPIIAGLLVAAALAQSAIWPFHRWLIASANAPTPVSAFMHAGLVNGGAVILFKTLPLTAQFSWTAPLLIALGLGTALLGTFWMLVQTDVKRTLTCSTMGQMGFMVLQCGLGLYPAALAHMVWHGFFKASLFLSAGSAIKAAPNAALALKGPKSPLVFLFGLACGTLATGVFITATQTWGMSHTTYALLWLCCGITSAHMAMAIWQTKPSLKRALLALGLTLGGALAYGASVSLAKASFPAIEAPAMSPVYWAIGLALLLGWALSLFREQLPGATQARHWLYARALIYSQPDAASKTLYRSQYRP</sequence>
<feature type="transmembrane region" description="Helical" evidence="6">
    <location>
        <begin position="56"/>
        <end position="77"/>
    </location>
</feature>
<feature type="transmembrane region" description="Helical" evidence="6">
    <location>
        <begin position="397"/>
        <end position="413"/>
    </location>
</feature>
<dbReference type="GO" id="GO:0012505">
    <property type="term" value="C:endomembrane system"/>
    <property type="evidence" value="ECO:0007669"/>
    <property type="project" value="UniProtKB-SubCell"/>
</dbReference>
<evidence type="ECO:0000256" key="5">
    <source>
        <dbReference type="RuleBase" id="RU000320"/>
    </source>
</evidence>
<proteinExistence type="predicted"/>
<feature type="transmembrane region" description="Helical" evidence="6">
    <location>
        <begin position="187"/>
        <end position="205"/>
    </location>
</feature>
<dbReference type="RefSeq" id="WP_147165367.1">
    <property type="nucleotide sequence ID" value="NZ_VOOR01000001.1"/>
</dbReference>
<accession>A0A5C6S985</accession>
<protein>
    <recommendedName>
        <fullName evidence="7">NADH:quinone oxidoreductase/Mrp antiporter transmembrane domain-containing protein</fullName>
    </recommendedName>
</protein>
<organism evidence="8 9">
    <name type="scientific">Phaeodactylibacter luteus</name>
    <dbReference type="NCBI Taxonomy" id="1564516"/>
    <lineage>
        <taxon>Bacteria</taxon>
        <taxon>Pseudomonadati</taxon>
        <taxon>Bacteroidota</taxon>
        <taxon>Saprospiria</taxon>
        <taxon>Saprospirales</taxon>
        <taxon>Haliscomenobacteraceae</taxon>
        <taxon>Phaeodactylibacter</taxon>
    </lineage>
</organism>
<dbReference type="Proteomes" id="UP000321580">
    <property type="component" value="Unassembled WGS sequence"/>
</dbReference>
<feature type="transmembrane region" description="Helical" evidence="6">
    <location>
        <begin position="370"/>
        <end position="388"/>
    </location>
</feature>
<evidence type="ECO:0000256" key="1">
    <source>
        <dbReference type="ARBA" id="ARBA00004127"/>
    </source>
</evidence>
<dbReference type="PRINTS" id="PR01434">
    <property type="entry name" value="NADHDHGNASE5"/>
</dbReference>
<keyword evidence="2 5" id="KW-0812">Transmembrane</keyword>
<evidence type="ECO:0000259" key="7">
    <source>
        <dbReference type="Pfam" id="PF00361"/>
    </source>
</evidence>
<dbReference type="InterPro" id="IPR001750">
    <property type="entry name" value="ND/Mrp_TM"/>
</dbReference>
<gene>
    <name evidence="8" type="ORF">FRY97_00120</name>
</gene>
<keyword evidence="4 6" id="KW-0472">Membrane</keyword>
<feature type="transmembrane region" description="Helical" evidence="6">
    <location>
        <begin position="145"/>
        <end position="167"/>
    </location>
</feature>
<evidence type="ECO:0000256" key="4">
    <source>
        <dbReference type="ARBA" id="ARBA00023136"/>
    </source>
</evidence>
<evidence type="ECO:0000313" key="8">
    <source>
        <dbReference type="EMBL" id="TXB70144.1"/>
    </source>
</evidence>